<keyword evidence="13" id="KW-0844">Vision</keyword>
<evidence type="ECO:0000256" key="3">
    <source>
        <dbReference type="ARBA" id="ARBA00022606"/>
    </source>
</evidence>
<feature type="transmembrane region" description="Helical" evidence="15">
    <location>
        <begin position="186"/>
        <end position="212"/>
    </location>
</feature>
<keyword evidence="2" id="KW-0600">Photoreceptor protein</keyword>
<dbReference type="SUPFAM" id="SSF81321">
    <property type="entry name" value="Family A G protein-coupled receptor-like"/>
    <property type="match status" value="1"/>
</dbReference>
<comment type="caution">
    <text evidence="17">The sequence shown here is derived from an EMBL/GenBank/DDBJ whole genome shotgun (WGS) entry which is preliminary data.</text>
</comment>
<dbReference type="Proteomes" id="UP000186922">
    <property type="component" value="Unassembled WGS sequence"/>
</dbReference>
<keyword evidence="4 15" id="KW-0812">Transmembrane</keyword>
<dbReference type="InterPro" id="IPR017452">
    <property type="entry name" value="GPCR_Rhodpsn_7TM"/>
</dbReference>
<feature type="transmembrane region" description="Helical" evidence="15">
    <location>
        <begin position="281"/>
        <end position="307"/>
    </location>
</feature>
<dbReference type="GO" id="GO:0007601">
    <property type="term" value="P:visual perception"/>
    <property type="evidence" value="ECO:0007669"/>
    <property type="project" value="UniProtKB-KW"/>
</dbReference>
<dbReference type="FunFam" id="1.20.1070.10:FF:000044">
    <property type="entry name" value="Opsin, ultraviolet-sensitive"/>
    <property type="match status" value="1"/>
</dbReference>
<evidence type="ECO:0000256" key="12">
    <source>
        <dbReference type="ARBA" id="ARBA00023224"/>
    </source>
</evidence>
<dbReference type="PRINTS" id="PR00237">
    <property type="entry name" value="GPCRRHODOPSN"/>
</dbReference>
<feature type="transmembrane region" description="Helical" evidence="15">
    <location>
        <begin position="108"/>
        <end position="137"/>
    </location>
</feature>
<gene>
    <name evidence="17" type="primary">RvY_09276</name>
    <name evidence="17" type="synonym">RvY_09276.1</name>
    <name evidence="17" type="ORF">RvY_09276-1</name>
</gene>
<feature type="transmembrane region" description="Helical" evidence="15">
    <location>
        <begin position="149"/>
        <end position="170"/>
    </location>
</feature>
<dbReference type="SMART" id="SM01381">
    <property type="entry name" value="7TM_GPCR_Srsx"/>
    <property type="match status" value="1"/>
</dbReference>
<organism evidence="17 18">
    <name type="scientific">Ramazzottius varieornatus</name>
    <name type="common">Water bear</name>
    <name type="synonym">Tardigrade</name>
    <dbReference type="NCBI Taxonomy" id="947166"/>
    <lineage>
        <taxon>Eukaryota</taxon>
        <taxon>Metazoa</taxon>
        <taxon>Ecdysozoa</taxon>
        <taxon>Tardigrada</taxon>
        <taxon>Eutardigrada</taxon>
        <taxon>Parachela</taxon>
        <taxon>Hypsibioidea</taxon>
        <taxon>Ramazzottiidae</taxon>
        <taxon>Ramazzottius</taxon>
    </lineage>
</organism>
<dbReference type="Pfam" id="PF00001">
    <property type="entry name" value="7tm_1"/>
    <property type="match status" value="1"/>
</dbReference>
<dbReference type="GO" id="GO:0004930">
    <property type="term" value="F:G protein-coupled receptor activity"/>
    <property type="evidence" value="ECO:0007669"/>
    <property type="project" value="UniProtKB-KW"/>
</dbReference>
<evidence type="ECO:0000256" key="15">
    <source>
        <dbReference type="SAM" id="Phobius"/>
    </source>
</evidence>
<keyword evidence="6 15" id="KW-1133">Transmembrane helix</keyword>
<sequence length="577" mass="64393">MTLAISQILLLPLSRQKIIKITPGSGTLYDGNECQDHDLIRSLQGYENKTAVEMALGFASKQNLTDLEDASSTSPTTTETLVVYNLSYAPEVRELIHAHWFLYPPPSYAWHLALAVIVAVLAFISVTGNAAVVYIFAVTKALRNPSNALIVNLAISDFMMMATNCPPYFFSSLQGRWIFGKEACRFYGFCGALFGGVSILTMAGFRFVAIAVDRYLVICKPFLIMKSAMTRQRAKFGVLAVWTYALCWAIPPLWGVNNYVLEGFLTTCTFDYLDPRDKSRIFVFSMFIGNYVTPLSIIMICYSMIVWEVYSQRKKFKKAANNLPKSKKNNPKSNEDEAKQRKEIQTAKIAVVITALWLFSWTPYATVALIGIGTDGTLLTPVVSQIPALFCKFAAVYNPIVYAVSHPRYRQALRKHFPFLALCIRDTETDRKQAQSSTTARLPSRMPVQQQMSQSSMGDSMVSEELDVETLEPAKPRVAVPRAPVIKSQMRLPHPVVPQVPNRRLSSNVGYDNPVETNELHIKDNVVSYRKYEQPEDQQKSLSLATISRAVTAASGNVEQSLPSPLDKVDLSPTTVV</sequence>
<evidence type="ECO:0000256" key="7">
    <source>
        <dbReference type="ARBA" id="ARBA00022991"/>
    </source>
</evidence>
<evidence type="ECO:0000256" key="8">
    <source>
        <dbReference type="ARBA" id="ARBA00023040"/>
    </source>
</evidence>
<dbReference type="GO" id="GO:0009881">
    <property type="term" value="F:photoreceptor activity"/>
    <property type="evidence" value="ECO:0007669"/>
    <property type="project" value="UniProtKB-KW"/>
</dbReference>
<dbReference type="STRING" id="947166.A0A1D1V8Q5"/>
<keyword evidence="7" id="KW-0157">Chromophore</keyword>
<dbReference type="InterPro" id="IPR050125">
    <property type="entry name" value="GPCR_opsins"/>
</dbReference>
<dbReference type="GO" id="GO:0016020">
    <property type="term" value="C:membrane"/>
    <property type="evidence" value="ECO:0007669"/>
    <property type="project" value="UniProtKB-SubCell"/>
</dbReference>
<dbReference type="EMBL" id="BDGG01000004">
    <property type="protein sequence ID" value="GAU98081.1"/>
    <property type="molecule type" value="Genomic_DNA"/>
</dbReference>
<comment type="subcellular location">
    <subcellularLocation>
        <location evidence="1">Membrane</location>
        <topology evidence="1">Multi-pass membrane protein</topology>
    </subcellularLocation>
</comment>
<evidence type="ECO:0000256" key="11">
    <source>
        <dbReference type="ARBA" id="ARBA00023170"/>
    </source>
</evidence>
<evidence type="ECO:0000256" key="4">
    <source>
        <dbReference type="ARBA" id="ARBA00022692"/>
    </source>
</evidence>
<keyword evidence="8" id="KW-0297">G-protein coupled receptor</keyword>
<keyword evidence="9 15" id="KW-0472">Membrane</keyword>
<evidence type="ECO:0000259" key="16">
    <source>
        <dbReference type="PROSITE" id="PS50262"/>
    </source>
</evidence>
<evidence type="ECO:0000256" key="5">
    <source>
        <dbReference type="ARBA" id="ARBA00022925"/>
    </source>
</evidence>
<evidence type="ECO:0000256" key="9">
    <source>
        <dbReference type="ARBA" id="ARBA00023136"/>
    </source>
</evidence>
<keyword evidence="12" id="KW-0807">Transducer</keyword>
<feature type="domain" description="G-protein coupled receptors family 1 profile" evidence="16">
    <location>
        <begin position="128"/>
        <end position="402"/>
    </location>
</feature>
<dbReference type="PANTHER" id="PTHR24240">
    <property type="entry name" value="OPSIN"/>
    <property type="match status" value="1"/>
</dbReference>
<keyword evidence="3" id="KW-0716">Sensory transduction</keyword>
<feature type="transmembrane region" description="Helical" evidence="15">
    <location>
        <begin position="386"/>
        <end position="405"/>
    </location>
</feature>
<dbReference type="GO" id="GO:0007602">
    <property type="term" value="P:phototransduction"/>
    <property type="evidence" value="ECO:0007669"/>
    <property type="project" value="UniProtKB-KW"/>
</dbReference>
<keyword evidence="10" id="KW-1015">Disulfide bond</keyword>
<feature type="transmembrane region" description="Helical" evidence="15">
    <location>
        <begin position="233"/>
        <end position="254"/>
    </location>
</feature>
<keyword evidence="11" id="KW-0675">Receptor</keyword>
<keyword evidence="18" id="KW-1185">Reference proteome</keyword>
<evidence type="ECO:0000256" key="1">
    <source>
        <dbReference type="ARBA" id="ARBA00004141"/>
    </source>
</evidence>
<dbReference type="AlphaFoldDB" id="A0A1D1V8Q5"/>
<proteinExistence type="predicted"/>
<name>A0A1D1V8Q5_RAMVA</name>
<dbReference type="InterPro" id="IPR000276">
    <property type="entry name" value="GPCR_Rhodpsn"/>
</dbReference>
<evidence type="ECO:0000256" key="10">
    <source>
        <dbReference type="ARBA" id="ARBA00023157"/>
    </source>
</evidence>
<evidence type="ECO:0000313" key="17">
    <source>
        <dbReference type="EMBL" id="GAU98081.1"/>
    </source>
</evidence>
<dbReference type="OrthoDB" id="9996086at2759"/>
<feature type="region of interest" description="Disordered" evidence="14">
    <location>
        <begin position="557"/>
        <end position="577"/>
    </location>
</feature>
<evidence type="ECO:0000256" key="2">
    <source>
        <dbReference type="ARBA" id="ARBA00022543"/>
    </source>
</evidence>
<evidence type="ECO:0000256" key="14">
    <source>
        <dbReference type="SAM" id="MobiDB-lite"/>
    </source>
</evidence>
<keyword evidence="5" id="KW-0681">Retinal protein</keyword>
<evidence type="ECO:0000256" key="6">
    <source>
        <dbReference type="ARBA" id="ARBA00022989"/>
    </source>
</evidence>
<dbReference type="Gene3D" id="1.20.1070.10">
    <property type="entry name" value="Rhodopsin 7-helix transmembrane proteins"/>
    <property type="match status" value="1"/>
</dbReference>
<accession>A0A1D1V8Q5</accession>
<evidence type="ECO:0000256" key="13">
    <source>
        <dbReference type="ARBA" id="ARBA00023305"/>
    </source>
</evidence>
<feature type="transmembrane region" description="Helical" evidence="15">
    <location>
        <begin position="349"/>
        <end position="374"/>
    </location>
</feature>
<reference evidence="17 18" key="1">
    <citation type="journal article" date="2016" name="Nat. Commun.">
        <title>Extremotolerant tardigrade genome and improved radiotolerance of human cultured cells by tardigrade-unique protein.</title>
        <authorList>
            <person name="Hashimoto T."/>
            <person name="Horikawa D.D."/>
            <person name="Saito Y."/>
            <person name="Kuwahara H."/>
            <person name="Kozuka-Hata H."/>
            <person name="Shin-I T."/>
            <person name="Minakuchi Y."/>
            <person name="Ohishi K."/>
            <person name="Motoyama A."/>
            <person name="Aizu T."/>
            <person name="Enomoto A."/>
            <person name="Kondo K."/>
            <person name="Tanaka S."/>
            <person name="Hara Y."/>
            <person name="Koshikawa S."/>
            <person name="Sagara H."/>
            <person name="Miura T."/>
            <person name="Yokobori S."/>
            <person name="Miyagawa K."/>
            <person name="Suzuki Y."/>
            <person name="Kubo T."/>
            <person name="Oyama M."/>
            <person name="Kohara Y."/>
            <person name="Fujiyama A."/>
            <person name="Arakawa K."/>
            <person name="Katayama T."/>
            <person name="Toyoda A."/>
            <person name="Kunieda T."/>
        </authorList>
    </citation>
    <scope>NUCLEOTIDE SEQUENCE [LARGE SCALE GENOMIC DNA]</scope>
    <source>
        <strain evidence="17 18">YOKOZUNA-1</strain>
    </source>
</reference>
<dbReference type="PROSITE" id="PS50262">
    <property type="entry name" value="G_PROTEIN_RECEP_F1_2"/>
    <property type="match status" value="1"/>
</dbReference>
<protein>
    <recommendedName>
        <fullName evidence="16">G-protein coupled receptors family 1 profile domain-containing protein</fullName>
    </recommendedName>
</protein>
<evidence type="ECO:0000313" key="18">
    <source>
        <dbReference type="Proteomes" id="UP000186922"/>
    </source>
</evidence>